<feature type="region of interest" description="Disordered" evidence="1">
    <location>
        <begin position="1"/>
        <end position="46"/>
    </location>
</feature>
<accession>T5AKT9</accession>
<protein>
    <submittedName>
        <fullName evidence="2">Uncharacterized protein</fullName>
    </submittedName>
</protein>
<gene>
    <name evidence="2" type="ORF">OCS_01915</name>
</gene>
<sequence>MGAETTEQPRRKRGMSYGTRGARRRTSDDDPTIIPSTQPIGFLGKLPWKLGGTLRYRPSAADLQDRPGKHGAAETEPLLEPDDGSDYGAERRAPRQRSGTTGSGDTSDSYRSRGDIFPSDGEGEEDAVPLSARHPPRKHTQIYEANPQILETLVLLQKSYCGHDQLFKRLDEAHLVDAGTRAGVVAVWRGDSGGWCRARAAA</sequence>
<dbReference type="AlphaFoldDB" id="T5AKT9"/>
<reference evidence="2 3" key="1">
    <citation type="journal article" date="2013" name="Chin. Sci. Bull.">
        <title>Genome survey uncovers the secrets of sex and lifestyle in caterpillar fungus.</title>
        <authorList>
            <person name="Hu X."/>
            <person name="Zhang Y."/>
            <person name="Xiao G."/>
            <person name="Zheng P."/>
            <person name="Xia Y."/>
            <person name="Zhang X."/>
            <person name="St Leger R.J."/>
            <person name="Liu X."/>
            <person name="Wang C."/>
        </authorList>
    </citation>
    <scope>NUCLEOTIDE SEQUENCE [LARGE SCALE GENOMIC DNA]</scope>
    <source>
        <strain evidence="3">Co18 / CGMCC 3.14243</strain>
        <tissue evidence="2">Fruit-body</tissue>
    </source>
</reference>
<name>T5AKT9_OPHSC</name>
<dbReference type="EMBL" id="KE652315">
    <property type="protein sequence ID" value="EQL02372.1"/>
    <property type="molecule type" value="Genomic_DNA"/>
</dbReference>
<dbReference type="OrthoDB" id="5421971at2759"/>
<organism evidence="2 3">
    <name type="scientific">Ophiocordyceps sinensis (strain Co18 / CGMCC 3.14243)</name>
    <name type="common">Yarsagumba caterpillar fungus</name>
    <name type="synonym">Hirsutella sinensis</name>
    <dbReference type="NCBI Taxonomy" id="911162"/>
    <lineage>
        <taxon>Eukaryota</taxon>
        <taxon>Fungi</taxon>
        <taxon>Dikarya</taxon>
        <taxon>Ascomycota</taxon>
        <taxon>Pezizomycotina</taxon>
        <taxon>Sordariomycetes</taxon>
        <taxon>Hypocreomycetidae</taxon>
        <taxon>Hypocreales</taxon>
        <taxon>Ophiocordycipitaceae</taxon>
        <taxon>Ophiocordyceps</taxon>
    </lineage>
</organism>
<evidence type="ECO:0000256" key="1">
    <source>
        <dbReference type="SAM" id="MobiDB-lite"/>
    </source>
</evidence>
<feature type="compositionally biased region" description="Low complexity" evidence="1">
    <location>
        <begin position="97"/>
        <end position="107"/>
    </location>
</feature>
<proteinExistence type="predicted"/>
<dbReference type="eggNOG" id="ENOG502RJ2Z">
    <property type="taxonomic scope" value="Eukaryota"/>
</dbReference>
<feature type="region of interest" description="Disordered" evidence="1">
    <location>
        <begin position="59"/>
        <end position="138"/>
    </location>
</feature>
<evidence type="ECO:0000313" key="2">
    <source>
        <dbReference type="EMBL" id="EQL02372.1"/>
    </source>
</evidence>
<dbReference type="HOGENOM" id="CLU_1354994_0_0_1"/>
<evidence type="ECO:0000313" key="3">
    <source>
        <dbReference type="Proteomes" id="UP000019374"/>
    </source>
</evidence>
<dbReference type="Proteomes" id="UP000019374">
    <property type="component" value="Unassembled WGS sequence"/>
</dbReference>
<feature type="compositionally biased region" description="Basic and acidic residues" evidence="1">
    <location>
        <begin position="63"/>
        <end position="73"/>
    </location>
</feature>